<reference evidence="1 2" key="1">
    <citation type="journal article" date="2003" name="PLoS Biol.">
        <title>The genome sequence of Caenorhabditis briggsae: a platform for comparative genomics.</title>
        <authorList>
            <person name="Stein L.D."/>
            <person name="Bao Z."/>
            <person name="Blasiar D."/>
            <person name="Blumenthal T."/>
            <person name="Brent M.R."/>
            <person name="Chen N."/>
            <person name="Chinwalla A."/>
            <person name="Clarke L."/>
            <person name="Clee C."/>
            <person name="Coghlan A."/>
            <person name="Coulson A."/>
            <person name="D'Eustachio P."/>
            <person name="Fitch D.H."/>
            <person name="Fulton L.A."/>
            <person name="Fulton R.E."/>
            <person name="Griffiths-Jones S."/>
            <person name="Harris T.W."/>
            <person name="Hillier L.W."/>
            <person name="Kamath R."/>
            <person name="Kuwabara P.E."/>
            <person name="Mardis E.R."/>
            <person name="Marra M.A."/>
            <person name="Miner T.L."/>
            <person name="Minx P."/>
            <person name="Mullikin J.C."/>
            <person name="Plumb R.W."/>
            <person name="Rogers J."/>
            <person name="Schein J.E."/>
            <person name="Sohrmann M."/>
            <person name="Spieth J."/>
            <person name="Stajich J.E."/>
            <person name="Wei C."/>
            <person name="Willey D."/>
            <person name="Wilson R.K."/>
            <person name="Durbin R."/>
            <person name="Waterston R.H."/>
        </authorList>
    </citation>
    <scope>NUCLEOTIDE SEQUENCE [LARGE SCALE GENOMIC DNA]</scope>
    <source>
        <strain evidence="1 2">AF16</strain>
    </source>
</reference>
<dbReference type="RefSeq" id="XP_045100598.1">
    <property type="nucleotide sequence ID" value="XM_045237464.1"/>
</dbReference>
<sequence>MLSDGQAFSEFFLSSFIEFE</sequence>
<evidence type="ECO:0000313" key="1">
    <source>
        <dbReference type="EMBL" id="CAS01041.1"/>
    </source>
</evidence>
<evidence type="ECO:0000313" key="2">
    <source>
        <dbReference type="Proteomes" id="UP000008549"/>
    </source>
</evidence>
<accession>B6IMB1</accession>
<dbReference type="Proteomes" id="UP000008549">
    <property type="component" value="Unassembled WGS sequence"/>
</dbReference>
<gene>
    <name evidence="1" type="ORF">CBG27047</name>
    <name evidence="1" type="ORF">CBG_27047</name>
</gene>
<dbReference type="KEGG" id="cbr:CBG_27047"/>
<name>B6IMB1_CAEBR</name>
<dbReference type="EMBL" id="HE601533">
    <property type="protein sequence ID" value="CAS01041.1"/>
    <property type="molecule type" value="Genomic_DNA"/>
</dbReference>
<keyword evidence="2" id="KW-1185">Reference proteome</keyword>
<dbReference type="CTD" id="68918507"/>
<protein>
    <submittedName>
        <fullName evidence="1">Protein CBG27047</fullName>
    </submittedName>
</protein>
<dbReference type="InParanoid" id="B6IMB1"/>
<proteinExistence type="predicted"/>
<organism evidence="1 2">
    <name type="scientific">Caenorhabditis briggsae</name>
    <dbReference type="NCBI Taxonomy" id="6238"/>
    <lineage>
        <taxon>Eukaryota</taxon>
        <taxon>Metazoa</taxon>
        <taxon>Ecdysozoa</taxon>
        <taxon>Nematoda</taxon>
        <taxon>Chromadorea</taxon>
        <taxon>Rhabditida</taxon>
        <taxon>Rhabditina</taxon>
        <taxon>Rhabditomorpha</taxon>
        <taxon>Rhabditoidea</taxon>
        <taxon>Rhabditidae</taxon>
        <taxon>Peloderinae</taxon>
        <taxon>Caenorhabditis</taxon>
    </lineage>
</organism>
<dbReference type="AlphaFoldDB" id="B6IMB1"/>
<dbReference type="GeneID" id="68918507"/>
<reference evidence="1 2" key="2">
    <citation type="journal article" date="2011" name="PLoS Genet.">
        <title>Caenorhabditis briggsae recombinant inbred line genotypes reveal inter-strain incompatibility and the evolution of recombination.</title>
        <authorList>
            <person name="Ross J.A."/>
            <person name="Koboldt D.C."/>
            <person name="Staisch J.E."/>
            <person name="Chamberlin H.M."/>
            <person name="Gupta B.P."/>
            <person name="Miller R.D."/>
            <person name="Baird S.E."/>
            <person name="Haag E.S."/>
        </authorList>
    </citation>
    <scope>NUCLEOTIDE SEQUENCE [LARGE SCALE GENOMIC DNA]</scope>
    <source>
        <strain evidence="1 2">AF16</strain>
    </source>
</reference>